<evidence type="ECO:0000313" key="5">
    <source>
        <dbReference type="Proteomes" id="UP000445000"/>
    </source>
</evidence>
<name>A0A829Y701_9GAMM</name>
<evidence type="ECO:0000259" key="1">
    <source>
        <dbReference type="Pfam" id="PF04542"/>
    </source>
</evidence>
<dbReference type="InterPro" id="IPR046531">
    <property type="entry name" value="DUF6596"/>
</dbReference>
<dbReference type="InterPro" id="IPR013249">
    <property type="entry name" value="RNA_pol_sigma70_r4_t2"/>
</dbReference>
<dbReference type="GO" id="GO:0006352">
    <property type="term" value="P:DNA-templated transcription initiation"/>
    <property type="evidence" value="ECO:0007669"/>
    <property type="project" value="InterPro"/>
</dbReference>
<evidence type="ECO:0000313" key="4">
    <source>
        <dbReference type="EMBL" id="GFE78823.1"/>
    </source>
</evidence>
<dbReference type="SUPFAM" id="SSF88946">
    <property type="entry name" value="Sigma2 domain of RNA polymerase sigma factors"/>
    <property type="match status" value="1"/>
</dbReference>
<dbReference type="NCBIfam" id="TIGR02937">
    <property type="entry name" value="sigma70-ECF"/>
    <property type="match status" value="1"/>
</dbReference>
<dbReference type="EMBL" id="BLJN01000001">
    <property type="protein sequence ID" value="GFE78823.1"/>
    <property type="molecule type" value="Genomic_DNA"/>
</dbReference>
<dbReference type="InterPro" id="IPR013324">
    <property type="entry name" value="RNA_pol_sigma_r3/r4-like"/>
</dbReference>
<dbReference type="Gene3D" id="1.10.1740.10">
    <property type="match status" value="1"/>
</dbReference>
<sequence>MPSRAPDARGLVADLFRRESGRLIALLANRAGVARIDMVEDAVQDALVSAMRNWSINAVPANPSAWLYTAARNALTDKLRRARFEVPEEFTQERSAEADNSFPSEHAFNDELLRLIAFCCHPSLTPASQLALTLRLACGLSVEEIAHALLTSSQSIVQRIVRAKRELRDADVTFDIAPRELVQERLPRILNAIYLLFDAGYLSPRHPQWFRPLLCDDALRLVRMLADHPLTAEPETHALAALLHLTAARSPARVDDEGRPVPLAKQDRSRWNQAAINAGMEFFSRSIRGEALTRYHIEAAIATVHAGAASMETTDWAQIVRHYDQLCESFPSPVATLNRVIALRYARGAQEALLALRASDELHAIQDTMVYHATMAELHEALEEHDQAAAAFGAAAELAESDTLAELFRRRARAVKK</sequence>
<feature type="domain" description="RNA polymerase sigma factor 70 region 4 type 2" evidence="2">
    <location>
        <begin position="119"/>
        <end position="167"/>
    </location>
</feature>
<organism evidence="4 5">
    <name type="scientific">Steroidobacter agaridevorans</name>
    <dbReference type="NCBI Taxonomy" id="2695856"/>
    <lineage>
        <taxon>Bacteria</taxon>
        <taxon>Pseudomonadati</taxon>
        <taxon>Pseudomonadota</taxon>
        <taxon>Gammaproteobacteria</taxon>
        <taxon>Steroidobacterales</taxon>
        <taxon>Steroidobacteraceae</taxon>
        <taxon>Steroidobacter</taxon>
    </lineage>
</organism>
<dbReference type="Pfam" id="PF20239">
    <property type="entry name" value="DUF6596"/>
    <property type="match status" value="1"/>
</dbReference>
<reference evidence="5" key="1">
    <citation type="submission" date="2020-01" db="EMBL/GenBank/DDBJ databases">
        <title>'Steroidobacter agaridevorans' sp. nov., agar-degrading bacteria isolated from rhizosphere soils.</title>
        <authorList>
            <person name="Ikenaga M."/>
            <person name="Kataoka M."/>
            <person name="Murouchi A."/>
            <person name="Katsuragi S."/>
            <person name="Sakai M."/>
        </authorList>
    </citation>
    <scope>NUCLEOTIDE SEQUENCE [LARGE SCALE GENOMIC DNA]</scope>
    <source>
        <strain evidence="5">YU21-B</strain>
    </source>
</reference>
<dbReference type="Pfam" id="PF04542">
    <property type="entry name" value="Sigma70_r2"/>
    <property type="match status" value="1"/>
</dbReference>
<dbReference type="GO" id="GO:0016987">
    <property type="term" value="F:sigma factor activity"/>
    <property type="evidence" value="ECO:0007669"/>
    <property type="project" value="InterPro"/>
</dbReference>
<evidence type="ECO:0000259" key="3">
    <source>
        <dbReference type="Pfam" id="PF20239"/>
    </source>
</evidence>
<feature type="domain" description="DUF6596" evidence="3">
    <location>
        <begin position="185"/>
        <end position="286"/>
    </location>
</feature>
<dbReference type="AlphaFoldDB" id="A0A829Y701"/>
<gene>
    <name evidence="4" type="primary">rpoE_2</name>
    <name evidence="4" type="ORF">GCM10011487_08230</name>
</gene>
<dbReference type="InterPro" id="IPR007627">
    <property type="entry name" value="RNA_pol_sigma70_r2"/>
</dbReference>
<dbReference type="PANTHER" id="PTHR47756">
    <property type="entry name" value="BLL6612 PROTEIN-RELATED"/>
    <property type="match status" value="1"/>
</dbReference>
<dbReference type="PANTHER" id="PTHR47756:SF2">
    <property type="entry name" value="BLL6612 PROTEIN"/>
    <property type="match status" value="1"/>
</dbReference>
<accession>A0A829Y701</accession>
<keyword evidence="5" id="KW-1185">Reference proteome</keyword>
<protein>
    <submittedName>
        <fullName evidence="4">RNA polymerase subunit sigma-24</fullName>
    </submittedName>
</protein>
<dbReference type="InterPro" id="IPR036388">
    <property type="entry name" value="WH-like_DNA-bd_sf"/>
</dbReference>
<comment type="caution">
    <text evidence="4">The sequence shown here is derived from an EMBL/GenBank/DDBJ whole genome shotgun (WGS) entry which is preliminary data.</text>
</comment>
<feature type="domain" description="RNA polymerase sigma-70 region 2" evidence="1">
    <location>
        <begin position="15"/>
        <end position="83"/>
    </location>
</feature>
<dbReference type="RefSeq" id="WP_161810674.1">
    <property type="nucleotide sequence ID" value="NZ_BLJN01000001.1"/>
</dbReference>
<dbReference type="Proteomes" id="UP000445000">
    <property type="component" value="Unassembled WGS sequence"/>
</dbReference>
<dbReference type="GO" id="GO:0003677">
    <property type="term" value="F:DNA binding"/>
    <property type="evidence" value="ECO:0007669"/>
    <property type="project" value="InterPro"/>
</dbReference>
<dbReference type="Pfam" id="PF08281">
    <property type="entry name" value="Sigma70_r4_2"/>
    <property type="match status" value="1"/>
</dbReference>
<dbReference type="SUPFAM" id="SSF88659">
    <property type="entry name" value="Sigma3 and sigma4 domains of RNA polymerase sigma factors"/>
    <property type="match status" value="1"/>
</dbReference>
<proteinExistence type="predicted"/>
<dbReference type="Gene3D" id="1.10.10.10">
    <property type="entry name" value="Winged helix-like DNA-binding domain superfamily/Winged helix DNA-binding domain"/>
    <property type="match status" value="1"/>
</dbReference>
<dbReference type="InterPro" id="IPR014284">
    <property type="entry name" value="RNA_pol_sigma-70_dom"/>
</dbReference>
<dbReference type="InterPro" id="IPR013325">
    <property type="entry name" value="RNA_pol_sigma_r2"/>
</dbReference>
<evidence type="ECO:0000259" key="2">
    <source>
        <dbReference type="Pfam" id="PF08281"/>
    </source>
</evidence>